<proteinExistence type="predicted"/>
<dbReference type="AlphaFoldDB" id="A0A8D8Z7E8"/>
<dbReference type="SUPFAM" id="SSF50630">
    <property type="entry name" value="Acid proteases"/>
    <property type="match status" value="1"/>
</dbReference>
<dbReference type="EMBL" id="HBUF01435501">
    <property type="protein sequence ID" value="CAG6742427.1"/>
    <property type="molecule type" value="Transcribed_RNA"/>
</dbReference>
<name>A0A8D8Z7E8_9HEMI</name>
<evidence type="ECO:0008006" key="2">
    <source>
        <dbReference type="Google" id="ProtNLM"/>
    </source>
</evidence>
<accession>A0A8D8Z7E8</accession>
<organism evidence="1">
    <name type="scientific">Cacopsylla melanoneura</name>
    <dbReference type="NCBI Taxonomy" id="428564"/>
    <lineage>
        <taxon>Eukaryota</taxon>
        <taxon>Metazoa</taxon>
        <taxon>Ecdysozoa</taxon>
        <taxon>Arthropoda</taxon>
        <taxon>Hexapoda</taxon>
        <taxon>Insecta</taxon>
        <taxon>Pterygota</taxon>
        <taxon>Neoptera</taxon>
        <taxon>Paraneoptera</taxon>
        <taxon>Hemiptera</taxon>
        <taxon>Sternorrhyncha</taxon>
        <taxon>Psylloidea</taxon>
        <taxon>Psyllidae</taxon>
        <taxon>Psyllinae</taxon>
        <taxon>Cacopsylla</taxon>
    </lineage>
</organism>
<dbReference type="Gene3D" id="2.40.70.10">
    <property type="entry name" value="Acid Proteases"/>
    <property type="match status" value="1"/>
</dbReference>
<protein>
    <recommendedName>
        <fullName evidence="2">Peptidase A2 domain-containing protein</fullName>
    </recommendedName>
</protein>
<evidence type="ECO:0000313" key="1">
    <source>
        <dbReference type="EMBL" id="CAG6742428.1"/>
    </source>
</evidence>
<sequence>MKFLVDTGACLSLVPPRPSDHNKVQPLVLYAANGSPIRTYGQRLINIDLKFQRFSPFVFTFADATSSILGADFLTEFGLLVDMRHSCLIDSITSKTTEGLTVSLVHDLNITCIAPGLPDSIKTTDGHSQSDCIEHFNGEGEYDQSLSPHPNPWTPLLRLSQATTT</sequence>
<dbReference type="InterPro" id="IPR021109">
    <property type="entry name" value="Peptidase_aspartic_dom_sf"/>
</dbReference>
<reference evidence="1" key="1">
    <citation type="submission" date="2021-05" db="EMBL/GenBank/DDBJ databases">
        <authorList>
            <person name="Alioto T."/>
            <person name="Alioto T."/>
            <person name="Gomez Garrido J."/>
        </authorList>
    </citation>
    <scope>NUCLEOTIDE SEQUENCE</scope>
</reference>
<dbReference type="EMBL" id="HBUF01435502">
    <property type="protein sequence ID" value="CAG6742428.1"/>
    <property type="molecule type" value="Transcribed_RNA"/>
</dbReference>